<accession>A0A9W8DLX4</accession>
<dbReference type="GO" id="GO:0031267">
    <property type="term" value="F:small GTPase binding"/>
    <property type="evidence" value="ECO:0007669"/>
    <property type="project" value="TreeGrafter"/>
</dbReference>
<dbReference type="PANTHER" id="PTHR47219">
    <property type="entry name" value="RAB GTPASE-ACTIVATING PROTEIN 1-LIKE"/>
    <property type="match status" value="1"/>
</dbReference>
<dbReference type="Gene3D" id="1.10.472.80">
    <property type="entry name" value="Ypt/Rab-GAP domain of gyp1p, domain 3"/>
    <property type="match status" value="1"/>
</dbReference>
<dbReference type="Proteomes" id="UP001150569">
    <property type="component" value="Unassembled WGS sequence"/>
</dbReference>
<name>A0A9W8DLX4_9FUNG</name>
<feature type="compositionally biased region" description="Polar residues" evidence="1">
    <location>
        <begin position="99"/>
        <end position="117"/>
    </location>
</feature>
<feature type="compositionally biased region" description="Low complexity" evidence="1">
    <location>
        <begin position="34"/>
        <end position="44"/>
    </location>
</feature>
<dbReference type="Gene3D" id="1.10.8.270">
    <property type="entry name" value="putative rabgap domain of human tbc1 domain family member 14 like domains"/>
    <property type="match status" value="1"/>
</dbReference>
<dbReference type="InterPro" id="IPR050302">
    <property type="entry name" value="Rab_GAP_TBC_domain"/>
</dbReference>
<feature type="region of interest" description="Disordered" evidence="1">
    <location>
        <begin position="99"/>
        <end position="118"/>
    </location>
</feature>
<evidence type="ECO:0000313" key="3">
    <source>
        <dbReference type="EMBL" id="KAJ1909373.1"/>
    </source>
</evidence>
<keyword evidence="4" id="KW-1185">Reference proteome</keyword>
<sequence length="872" mass="95520">MESATLFGRLFGHRPPANPTPLQPPSSPPPPAPTRSATAPAESTVGGPPVTNGHDENDESYLWWGMPNPLRHIGNSGNLFAFNKSTDETLGMAPTPPTSVFNSSDSSVPHGTAQVSRATPVEARTIRFTQLTAPESDTVYSSSSHSPSQMCTASSERNRSNSMLDLTLAAAQSRTVVKAGPMSAGVIRPNALTSTVSATDSDGMSEYLQYYRSTLFSEIRTSQSPSTDTGDPDRRYPAVQRLSATSGSRIVPHHDRSASNPAAHPSWLAAGYRPNGSGASLPAASRGGSQLRVSTTSRAYENAAGGIGVPPSPATITLRRSQETSALNSYALRSVSGPVNVPPLRSPCHPQDGIGLAHLAGSDHGVGNPAPRLAASSTDSVGGQGFRGRVGEEEDEEEDDDEEDDEDDEEGDGVERDRYGFNKFNQYLSREDYLKFETQYGPIVEQRKAKWRQLFVASGGQWPGRSAKLKRYIRKGIPSEIRGPCWFHYSGAAQKYQEQPGTYRKWVRVYLREGKQSDFADVIERDLHRTFPDNEHFRIRLKAAQPPPPLTTGPDAATLPTNTGPEGCGDTLLSAAAAACLSPVTTSRPPMAQPTSLEARQKSCVESLRRILNVFTVYCPHVGYNQSLSYIVGLLLLFLSEEQAFWMLITIVEDLMPSGYFNLSQEYSLIDQEVLLSLLETKMPAVHRHLCRDDSITHGLGSGSKGGHGNGGSGGPDVLPPVFLAMSHWFPLLFVDVLPIESVLRVWDCFFYEGSKVLFRVALALFKLNETTLLQTRDSLEQFQLVHEFPKRMIHCHHLMQVCFGRAVSLSRTNIGELRRQHHNRRRRRSMMLKLHKQKPTGAGRAATMTSSPSVRTRAPVYKNIASWASER</sequence>
<dbReference type="SMART" id="SM00164">
    <property type="entry name" value="TBC"/>
    <property type="match status" value="1"/>
</dbReference>
<gene>
    <name evidence="3" type="ORF">IWQ60_011208</name>
</gene>
<dbReference type="AlphaFoldDB" id="A0A9W8DLX4"/>
<feature type="region of interest" description="Disordered" evidence="1">
    <location>
        <begin position="345"/>
        <end position="416"/>
    </location>
</feature>
<dbReference type="EMBL" id="JANBPT010001213">
    <property type="protein sequence ID" value="KAJ1909373.1"/>
    <property type="molecule type" value="Genomic_DNA"/>
</dbReference>
<dbReference type="PROSITE" id="PS50086">
    <property type="entry name" value="TBC_RABGAP"/>
    <property type="match status" value="1"/>
</dbReference>
<reference evidence="3" key="1">
    <citation type="submission" date="2022-07" db="EMBL/GenBank/DDBJ databases">
        <title>Phylogenomic reconstructions and comparative analyses of Kickxellomycotina fungi.</title>
        <authorList>
            <person name="Reynolds N.K."/>
            <person name="Stajich J.E."/>
            <person name="Barry K."/>
            <person name="Grigoriev I.V."/>
            <person name="Crous P."/>
            <person name="Smith M.E."/>
        </authorList>
    </citation>
    <scope>NUCLEOTIDE SEQUENCE</scope>
    <source>
        <strain evidence="3">RSA 861</strain>
    </source>
</reference>
<dbReference type="InterPro" id="IPR000195">
    <property type="entry name" value="Rab-GAP-TBC_dom"/>
</dbReference>
<organism evidence="3 4">
    <name type="scientific">Tieghemiomyces parasiticus</name>
    <dbReference type="NCBI Taxonomy" id="78921"/>
    <lineage>
        <taxon>Eukaryota</taxon>
        <taxon>Fungi</taxon>
        <taxon>Fungi incertae sedis</taxon>
        <taxon>Zoopagomycota</taxon>
        <taxon>Kickxellomycotina</taxon>
        <taxon>Dimargaritomycetes</taxon>
        <taxon>Dimargaritales</taxon>
        <taxon>Dimargaritaceae</taxon>
        <taxon>Tieghemiomyces</taxon>
    </lineage>
</organism>
<evidence type="ECO:0000313" key="4">
    <source>
        <dbReference type="Proteomes" id="UP001150569"/>
    </source>
</evidence>
<dbReference type="OrthoDB" id="294251at2759"/>
<evidence type="ECO:0000256" key="1">
    <source>
        <dbReference type="SAM" id="MobiDB-lite"/>
    </source>
</evidence>
<feature type="compositionally biased region" description="Acidic residues" evidence="1">
    <location>
        <begin position="392"/>
        <end position="412"/>
    </location>
</feature>
<protein>
    <recommendedName>
        <fullName evidence="2">Rab-GAP TBC domain-containing protein</fullName>
    </recommendedName>
</protein>
<feature type="region of interest" description="Disordered" evidence="1">
    <location>
        <begin position="836"/>
        <end position="855"/>
    </location>
</feature>
<dbReference type="PANTHER" id="PTHR47219:SF20">
    <property type="entry name" value="TBC1 DOMAIN FAMILY MEMBER 2B"/>
    <property type="match status" value="1"/>
</dbReference>
<feature type="region of interest" description="Disordered" evidence="1">
    <location>
        <begin position="137"/>
        <end position="158"/>
    </location>
</feature>
<dbReference type="GO" id="GO:0005096">
    <property type="term" value="F:GTPase activator activity"/>
    <property type="evidence" value="ECO:0007669"/>
    <property type="project" value="TreeGrafter"/>
</dbReference>
<evidence type="ECO:0000259" key="2">
    <source>
        <dbReference type="PROSITE" id="PS50086"/>
    </source>
</evidence>
<feature type="region of interest" description="Disordered" evidence="1">
    <location>
        <begin position="1"/>
        <end position="56"/>
    </location>
</feature>
<feature type="domain" description="Rab-GAP TBC" evidence="2">
    <location>
        <begin position="476"/>
        <end position="754"/>
    </location>
</feature>
<dbReference type="Pfam" id="PF00566">
    <property type="entry name" value="RabGAP-TBC"/>
    <property type="match status" value="2"/>
</dbReference>
<dbReference type="SUPFAM" id="SSF47923">
    <property type="entry name" value="Ypt/Rab-GAP domain of gyp1p"/>
    <property type="match status" value="2"/>
</dbReference>
<comment type="caution">
    <text evidence="3">The sequence shown here is derived from an EMBL/GenBank/DDBJ whole genome shotgun (WGS) entry which is preliminary data.</text>
</comment>
<proteinExistence type="predicted"/>
<dbReference type="InterPro" id="IPR035969">
    <property type="entry name" value="Rab-GAP_TBC_sf"/>
</dbReference>
<feature type="region of interest" description="Disordered" evidence="1">
    <location>
        <begin position="243"/>
        <end position="271"/>
    </location>
</feature>
<feature type="compositionally biased region" description="Pro residues" evidence="1">
    <location>
        <begin position="16"/>
        <end position="33"/>
    </location>
</feature>
<dbReference type="Gene3D" id="1.10.10.750">
    <property type="entry name" value="Ypt/Rab-GAP domain of gyp1p, domain 1"/>
    <property type="match status" value="1"/>
</dbReference>